<dbReference type="CDD" id="cd00112">
    <property type="entry name" value="LDLa"/>
    <property type="match status" value="4"/>
</dbReference>
<evidence type="ECO:0000256" key="3">
    <source>
        <dbReference type="PROSITE-ProRule" id="PRU00302"/>
    </source>
</evidence>
<dbReference type="RefSeq" id="XP_014488646.1">
    <property type="nucleotide sequence ID" value="XM_014633160.1"/>
</dbReference>
<evidence type="ECO:0000256" key="4">
    <source>
        <dbReference type="SAM" id="SignalP"/>
    </source>
</evidence>
<dbReference type="PRINTS" id="PR00261">
    <property type="entry name" value="LDLRECEPTOR"/>
</dbReference>
<dbReference type="SUPFAM" id="SSF57424">
    <property type="entry name" value="LDL receptor-like module"/>
    <property type="match status" value="4"/>
</dbReference>
<name>A0A6P3YC45_DINQU</name>
<feature type="disulfide bond" evidence="2">
    <location>
        <begin position="33"/>
        <end position="45"/>
    </location>
</feature>
<dbReference type="CDD" id="cd00033">
    <property type="entry name" value="CCP"/>
    <property type="match status" value="2"/>
</dbReference>
<dbReference type="SMART" id="SM00032">
    <property type="entry name" value="CCP"/>
    <property type="match status" value="2"/>
</dbReference>
<feature type="disulfide bond" evidence="2">
    <location>
        <begin position="165"/>
        <end position="177"/>
    </location>
</feature>
<dbReference type="InterPro" id="IPR009003">
    <property type="entry name" value="Peptidase_S1_PA"/>
</dbReference>
<dbReference type="InterPro" id="IPR036055">
    <property type="entry name" value="LDL_receptor-like_sf"/>
</dbReference>
<accession>A0A6P3YC45</accession>
<keyword evidence="3" id="KW-0768">Sushi</keyword>
<dbReference type="PROSITE" id="PS50240">
    <property type="entry name" value="TRYPSIN_DOM"/>
    <property type="match status" value="1"/>
</dbReference>
<feature type="chain" id="PRO_5027922065" evidence="4">
    <location>
        <begin position="25"/>
        <end position="673"/>
    </location>
</feature>
<dbReference type="GO" id="GO:0006508">
    <property type="term" value="P:proteolysis"/>
    <property type="evidence" value="ECO:0007669"/>
    <property type="project" value="InterPro"/>
</dbReference>
<organism evidence="7 8">
    <name type="scientific">Dinoponera quadriceps</name>
    <name type="common">South American ant</name>
    <dbReference type="NCBI Taxonomy" id="609295"/>
    <lineage>
        <taxon>Eukaryota</taxon>
        <taxon>Metazoa</taxon>
        <taxon>Ecdysozoa</taxon>
        <taxon>Arthropoda</taxon>
        <taxon>Hexapoda</taxon>
        <taxon>Insecta</taxon>
        <taxon>Pterygota</taxon>
        <taxon>Neoptera</taxon>
        <taxon>Endopterygota</taxon>
        <taxon>Hymenoptera</taxon>
        <taxon>Apocrita</taxon>
        <taxon>Aculeata</taxon>
        <taxon>Formicoidea</taxon>
        <taxon>Formicidae</taxon>
        <taxon>Ponerinae</taxon>
        <taxon>Ponerini</taxon>
        <taxon>Dinoponera</taxon>
    </lineage>
</organism>
<dbReference type="GeneID" id="106751905"/>
<comment type="caution">
    <text evidence="3">Lacks conserved residue(s) required for the propagation of feature annotation.</text>
</comment>
<dbReference type="CDD" id="cd00190">
    <property type="entry name" value="Tryp_SPc"/>
    <property type="match status" value="1"/>
</dbReference>
<dbReference type="AlphaFoldDB" id="A0A6P3YC45"/>
<dbReference type="InterPro" id="IPR001254">
    <property type="entry name" value="Trypsin_dom"/>
</dbReference>
<dbReference type="Gene3D" id="4.10.400.10">
    <property type="entry name" value="Low-density Lipoprotein Receptor"/>
    <property type="match status" value="4"/>
</dbReference>
<dbReference type="OrthoDB" id="2019384at2759"/>
<dbReference type="PANTHER" id="PTHR24252:SF7">
    <property type="entry name" value="HYALIN"/>
    <property type="match status" value="1"/>
</dbReference>
<keyword evidence="7" id="KW-1185">Reference proteome</keyword>
<feature type="disulfide bond" evidence="2">
    <location>
        <begin position="83"/>
        <end position="101"/>
    </location>
</feature>
<dbReference type="InterPro" id="IPR002172">
    <property type="entry name" value="LDrepeatLR_classA_rpt"/>
</dbReference>
<dbReference type="Gene3D" id="2.10.70.10">
    <property type="entry name" value="Complement Module, domain 1"/>
    <property type="match status" value="2"/>
</dbReference>
<dbReference type="PROSITE" id="PS50068">
    <property type="entry name" value="LDLRA_2"/>
    <property type="match status" value="4"/>
</dbReference>
<feature type="domain" description="Peptidase S1" evidence="5">
    <location>
        <begin position="394"/>
        <end position="658"/>
    </location>
</feature>
<dbReference type="SUPFAM" id="SSF57535">
    <property type="entry name" value="Complement control module/SCR domain"/>
    <property type="match status" value="2"/>
</dbReference>
<protein>
    <submittedName>
        <fullName evidence="8">Limulus clotting factor C-like</fullName>
    </submittedName>
</protein>
<evidence type="ECO:0000256" key="2">
    <source>
        <dbReference type="PROSITE-ProRule" id="PRU00124"/>
    </source>
</evidence>
<dbReference type="Proteomes" id="UP000515204">
    <property type="component" value="Unplaced"/>
</dbReference>
<dbReference type="InterPro" id="IPR043504">
    <property type="entry name" value="Peptidase_S1_PA_chymotrypsin"/>
</dbReference>
<keyword evidence="1 2" id="KW-1015">Disulfide bond</keyword>
<evidence type="ECO:0000259" key="6">
    <source>
        <dbReference type="PROSITE" id="PS50923"/>
    </source>
</evidence>
<feature type="signal peptide" evidence="4">
    <location>
        <begin position="1"/>
        <end position="24"/>
    </location>
</feature>
<dbReference type="SUPFAM" id="SSF50494">
    <property type="entry name" value="Trypsin-like serine proteases"/>
    <property type="match status" value="1"/>
</dbReference>
<feature type="disulfide bond" evidence="2">
    <location>
        <begin position="124"/>
        <end position="136"/>
    </location>
</feature>
<feature type="disulfide bond" evidence="2">
    <location>
        <begin position="40"/>
        <end position="58"/>
    </location>
</feature>
<evidence type="ECO:0000259" key="5">
    <source>
        <dbReference type="PROSITE" id="PS50240"/>
    </source>
</evidence>
<proteinExistence type="predicted"/>
<dbReference type="SMART" id="SM00192">
    <property type="entry name" value="LDLa"/>
    <property type="match status" value="4"/>
</dbReference>
<dbReference type="PANTHER" id="PTHR24252">
    <property type="entry name" value="ACROSIN-RELATED"/>
    <property type="match status" value="1"/>
</dbReference>
<sequence>MRWIVTRIAILFTVVCNSINSGYAQSGAVNPGCGLEMFQCHDGECIAGELLCDGKANCKDQSDETVTECTKMEILCPDYAFRCKYGACVNGDAVCNGIKDCIDNSDETLPQCTTGINNQTNIQCKTNEFMCDNGECIRNIYVCDGIPQCTDESDEVSARCGSVACSSAAFRCAYGACIDGDKRCNQINDCADGSDEDVRLCGGTKWPSPFTTVTTPIIKPTERTTSLPPVTPSARFCKTPSQPPNGHWKLHRSHIDCMRDQDCDIPEGMELQSGSYLVYSCNQGYEIKGPTFVSCSLEGKWLNIPTCAEIRCEALSTASVEARCIHNGNWVSCESPVSPRTTATLACRNSYRRESLLSRQRDRVTCNENGQWEPEPIQCVPVCGILPPDVIPLIVNGVRPNITEFPWHASMYLETQNGTKEYFCGASIIQENLLITAAHCVYDEVTKKIIRNPKLIHILTGNVFRDFDFPWHDQRLVRKGQVKNIYISCNYLGLIGNYVSDIAILELVEPFVLSTWLVPICIDPFSYGDRVVLEAGVYGKVAGFGRTAMSESSAILQALTVPYVPYNQCKSASQNSEKQKYITIDKFCAGYTNGSSVCNGDSGGGLVFKTGELWYLRGVVSVALNTIEQGASTYCDNNVYSLYTRISSHVSWIEDVIERLGQKGQYPLCPDKF</sequence>
<reference evidence="8" key="1">
    <citation type="submission" date="2025-08" db="UniProtKB">
        <authorList>
            <consortium name="RefSeq"/>
        </authorList>
    </citation>
    <scope>IDENTIFICATION</scope>
</reference>
<dbReference type="InterPro" id="IPR000436">
    <property type="entry name" value="Sushi_SCR_CCP_dom"/>
</dbReference>
<dbReference type="Pfam" id="PF00057">
    <property type="entry name" value="Ldl_recept_a"/>
    <property type="match status" value="4"/>
</dbReference>
<dbReference type="Pfam" id="PF00089">
    <property type="entry name" value="Trypsin"/>
    <property type="match status" value="1"/>
</dbReference>
<dbReference type="PROSITE" id="PS00134">
    <property type="entry name" value="TRYPSIN_HIS"/>
    <property type="match status" value="1"/>
</dbReference>
<dbReference type="InterPro" id="IPR018114">
    <property type="entry name" value="TRYPSIN_HIS"/>
</dbReference>
<dbReference type="SMART" id="SM00020">
    <property type="entry name" value="Tryp_SPc"/>
    <property type="match status" value="1"/>
</dbReference>
<dbReference type="GO" id="GO:0004252">
    <property type="term" value="F:serine-type endopeptidase activity"/>
    <property type="evidence" value="ECO:0007669"/>
    <property type="project" value="InterPro"/>
</dbReference>
<dbReference type="PROSITE" id="PS01209">
    <property type="entry name" value="LDLRA_1"/>
    <property type="match status" value="3"/>
</dbReference>
<dbReference type="InterPro" id="IPR035976">
    <property type="entry name" value="Sushi/SCR/CCP_sf"/>
</dbReference>
<evidence type="ECO:0000313" key="7">
    <source>
        <dbReference type="Proteomes" id="UP000515204"/>
    </source>
</evidence>
<keyword evidence="4" id="KW-0732">Signal</keyword>
<dbReference type="Pfam" id="PF00084">
    <property type="entry name" value="Sushi"/>
    <property type="match status" value="2"/>
</dbReference>
<dbReference type="PROSITE" id="PS50923">
    <property type="entry name" value="SUSHI"/>
    <property type="match status" value="1"/>
</dbReference>
<feature type="disulfide bond" evidence="2">
    <location>
        <begin position="76"/>
        <end position="88"/>
    </location>
</feature>
<feature type="domain" description="Sushi" evidence="6">
    <location>
        <begin position="261"/>
        <end position="309"/>
    </location>
</feature>
<feature type="disulfide bond" evidence="2">
    <location>
        <begin position="172"/>
        <end position="190"/>
    </location>
</feature>
<dbReference type="Gene3D" id="2.40.10.10">
    <property type="entry name" value="Trypsin-like serine proteases"/>
    <property type="match status" value="1"/>
</dbReference>
<feature type="disulfide bond" evidence="2">
    <location>
        <begin position="131"/>
        <end position="149"/>
    </location>
</feature>
<gene>
    <name evidence="8" type="primary">LOC106751905</name>
</gene>
<evidence type="ECO:0000256" key="1">
    <source>
        <dbReference type="ARBA" id="ARBA00023157"/>
    </source>
</evidence>
<dbReference type="InterPro" id="IPR023415">
    <property type="entry name" value="LDLR_class-A_CS"/>
</dbReference>
<evidence type="ECO:0000313" key="8">
    <source>
        <dbReference type="RefSeq" id="XP_014488646.1"/>
    </source>
</evidence>
<dbReference type="KEGG" id="dqu:106751905"/>